<gene>
    <name evidence="1" type="ORF">SARC_12779</name>
</gene>
<name>A0A0L0FD36_9EUKA</name>
<dbReference type="RefSeq" id="XP_014148581.1">
    <property type="nucleotide sequence ID" value="XM_014293106.1"/>
</dbReference>
<protein>
    <submittedName>
        <fullName evidence="1">Uncharacterized protein</fullName>
    </submittedName>
</protein>
<dbReference type="Proteomes" id="UP000054560">
    <property type="component" value="Unassembled WGS sequence"/>
</dbReference>
<keyword evidence="2" id="KW-1185">Reference proteome</keyword>
<dbReference type="GeneID" id="25913283"/>
<dbReference type="EMBL" id="KQ244173">
    <property type="protein sequence ID" value="KNC74679.1"/>
    <property type="molecule type" value="Genomic_DNA"/>
</dbReference>
<dbReference type="OrthoDB" id="412876at2759"/>
<sequence>MSEYGYTPLSEPFDVLGFDFYQDVERKSSSITVECTASGDIHGIVLWMAYQMNDDPDSIVSESVVAAPYLKQAAFVTRSPPTVQTGTKMVFDADFNEKEGEMSFDLSMA</sequence>
<accession>A0A0L0FD36</accession>
<evidence type="ECO:0000313" key="1">
    <source>
        <dbReference type="EMBL" id="KNC74679.1"/>
    </source>
</evidence>
<evidence type="ECO:0000313" key="2">
    <source>
        <dbReference type="Proteomes" id="UP000054560"/>
    </source>
</evidence>
<dbReference type="Gene3D" id="2.70.160.11">
    <property type="entry name" value="Hnrnp arginine n-methyltransferase1"/>
    <property type="match status" value="1"/>
</dbReference>
<proteinExistence type="predicted"/>
<dbReference type="AlphaFoldDB" id="A0A0L0FD36"/>
<organism evidence="1 2">
    <name type="scientific">Sphaeroforma arctica JP610</name>
    <dbReference type="NCBI Taxonomy" id="667725"/>
    <lineage>
        <taxon>Eukaryota</taxon>
        <taxon>Ichthyosporea</taxon>
        <taxon>Ichthyophonida</taxon>
        <taxon>Sphaeroforma</taxon>
    </lineage>
</organism>
<reference evidence="1 2" key="1">
    <citation type="submission" date="2011-02" db="EMBL/GenBank/DDBJ databases">
        <title>The Genome Sequence of Sphaeroforma arctica JP610.</title>
        <authorList>
            <consortium name="The Broad Institute Genome Sequencing Platform"/>
            <person name="Russ C."/>
            <person name="Cuomo C."/>
            <person name="Young S.K."/>
            <person name="Zeng Q."/>
            <person name="Gargeya S."/>
            <person name="Alvarado L."/>
            <person name="Berlin A."/>
            <person name="Chapman S.B."/>
            <person name="Chen Z."/>
            <person name="Freedman E."/>
            <person name="Gellesch M."/>
            <person name="Goldberg J."/>
            <person name="Griggs A."/>
            <person name="Gujja S."/>
            <person name="Heilman E."/>
            <person name="Heiman D."/>
            <person name="Howarth C."/>
            <person name="Mehta T."/>
            <person name="Neiman D."/>
            <person name="Pearson M."/>
            <person name="Roberts A."/>
            <person name="Saif S."/>
            <person name="Shea T."/>
            <person name="Shenoy N."/>
            <person name="Sisk P."/>
            <person name="Stolte C."/>
            <person name="Sykes S."/>
            <person name="White J."/>
            <person name="Yandava C."/>
            <person name="Burger G."/>
            <person name="Gray M.W."/>
            <person name="Holland P.W.H."/>
            <person name="King N."/>
            <person name="Lang F.B.F."/>
            <person name="Roger A.J."/>
            <person name="Ruiz-Trillo I."/>
            <person name="Haas B."/>
            <person name="Nusbaum C."/>
            <person name="Birren B."/>
        </authorList>
    </citation>
    <scope>NUCLEOTIDE SEQUENCE [LARGE SCALE GENOMIC DNA]</scope>
    <source>
        <strain evidence="1 2">JP610</strain>
    </source>
</reference>